<feature type="chain" id="PRO_5036821935" evidence="1">
    <location>
        <begin position="21"/>
        <end position="252"/>
    </location>
</feature>
<name>A0A941J0M5_9BACT</name>
<feature type="signal peptide" evidence="1">
    <location>
        <begin position="1"/>
        <end position="20"/>
    </location>
</feature>
<feature type="domain" description="Secretion system C-terminal sorting" evidence="2">
    <location>
        <begin position="181"/>
        <end position="249"/>
    </location>
</feature>
<reference evidence="3" key="2">
    <citation type="submission" date="2021-04" db="EMBL/GenBank/DDBJ databases">
        <authorList>
            <person name="Zhang T."/>
            <person name="Zhang Y."/>
            <person name="Lu D."/>
            <person name="Zuo D."/>
            <person name="Du Z."/>
        </authorList>
    </citation>
    <scope>NUCLEOTIDE SEQUENCE</scope>
    <source>
        <strain evidence="3">JR1</strain>
    </source>
</reference>
<evidence type="ECO:0000259" key="2">
    <source>
        <dbReference type="Pfam" id="PF18962"/>
    </source>
</evidence>
<evidence type="ECO:0000313" key="3">
    <source>
        <dbReference type="EMBL" id="MBR8538124.1"/>
    </source>
</evidence>
<comment type="caution">
    <text evidence="3">The sequence shown here is derived from an EMBL/GenBank/DDBJ whole genome shotgun (WGS) entry which is preliminary data.</text>
</comment>
<gene>
    <name evidence="3" type="ORF">KDU71_21315</name>
</gene>
<protein>
    <submittedName>
        <fullName evidence="3">T9SS type A sorting domain-containing protein</fullName>
    </submittedName>
</protein>
<dbReference type="Gene3D" id="2.60.120.260">
    <property type="entry name" value="Galactose-binding domain-like"/>
    <property type="match status" value="1"/>
</dbReference>
<dbReference type="EMBL" id="JAGTAR010000050">
    <property type="protein sequence ID" value="MBR8538124.1"/>
    <property type="molecule type" value="Genomic_DNA"/>
</dbReference>
<organism evidence="3 4">
    <name type="scientific">Carboxylicivirga sediminis</name>
    <dbReference type="NCBI Taxonomy" id="2006564"/>
    <lineage>
        <taxon>Bacteria</taxon>
        <taxon>Pseudomonadati</taxon>
        <taxon>Bacteroidota</taxon>
        <taxon>Bacteroidia</taxon>
        <taxon>Marinilabiliales</taxon>
        <taxon>Marinilabiliaceae</taxon>
        <taxon>Carboxylicivirga</taxon>
    </lineage>
</organism>
<proteinExistence type="predicted"/>
<keyword evidence="4" id="KW-1185">Reference proteome</keyword>
<sequence>MKRILLLTAIVMAFSLVIDAQTIVWEDNFDSYTVPADLSEQGYAVWEGTATAADAAANNVTAVSGSNVAKCSSGSSVNIYLRKTIQLEGGKQYTYSASTMQADGKKHMIQVVVDGETLKVEGFNTTWETKSITFTPSITQEVVLTTYMWFSGFTMYVDDMKLVQDTPTAISKTSTTQLVVSPNPSTGLFKVKADEAIAAYSVYNAAGQVVKSAKVNQVKELTIDLTGHNDGLYMVQVESDKGAKTVSKLLLK</sequence>
<accession>A0A941J0M5</accession>
<evidence type="ECO:0000256" key="1">
    <source>
        <dbReference type="SAM" id="SignalP"/>
    </source>
</evidence>
<dbReference type="RefSeq" id="WP_212193148.1">
    <property type="nucleotide sequence ID" value="NZ_JAGTAR010000050.1"/>
</dbReference>
<evidence type="ECO:0000313" key="4">
    <source>
        <dbReference type="Proteomes" id="UP000679220"/>
    </source>
</evidence>
<dbReference type="InterPro" id="IPR026444">
    <property type="entry name" value="Secre_tail"/>
</dbReference>
<dbReference type="Pfam" id="PF18962">
    <property type="entry name" value="Por_Secre_tail"/>
    <property type="match status" value="1"/>
</dbReference>
<dbReference type="Proteomes" id="UP000679220">
    <property type="component" value="Unassembled WGS sequence"/>
</dbReference>
<keyword evidence="1" id="KW-0732">Signal</keyword>
<dbReference type="NCBIfam" id="TIGR04183">
    <property type="entry name" value="Por_Secre_tail"/>
    <property type="match status" value="1"/>
</dbReference>
<reference evidence="3" key="1">
    <citation type="journal article" date="2018" name="Int. J. Syst. Evol. Microbiol.">
        <title>Carboxylicivirga sediminis sp. nov., isolated from coastal sediment.</title>
        <authorList>
            <person name="Wang F.Q."/>
            <person name="Ren L.H."/>
            <person name="Zou R.J."/>
            <person name="Sun Y.Z."/>
            <person name="Liu X.J."/>
            <person name="Jiang F."/>
            <person name="Liu L.J."/>
        </authorList>
    </citation>
    <scope>NUCLEOTIDE SEQUENCE</scope>
    <source>
        <strain evidence="3">JR1</strain>
    </source>
</reference>
<dbReference type="AlphaFoldDB" id="A0A941J0M5"/>